<keyword evidence="2" id="KW-1185">Reference proteome</keyword>
<dbReference type="Proteomes" id="UP000319825">
    <property type="component" value="Unassembled WGS sequence"/>
</dbReference>
<evidence type="ECO:0000313" key="1">
    <source>
        <dbReference type="EMBL" id="TWH70513.1"/>
    </source>
</evidence>
<comment type="caution">
    <text evidence="1">The sequence shown here is derived from an EMBL/GenBank/DDBJ whole genome shotgun (WGS) entry which is preliminary data.</text>
</comment>
<proteinExistence type="predicted"/>
<reference evidence="1 2" key="1">
    <citation type="submission" date="2019-07" db="EMBL/GenBank/DDBJ databases">
        <title>R&amp;d 2014.</title>
        <authorList>
            <person name="Klenk H.-P."/>
        </authorList>
    </citation>
    <scope>NUCLEOTIDE SEQUENCE [LARGE SCALE GENOMIC DNA]</scope>
    <source>
        <strain evidence="1 2">DSM 43868</strain>
    </source>
</reference>
<organism evidence="1 2">
    <name type="scientific">Micromonospora olivasterospora</name>
    <dbReference type="NCBI Taxonomy" id="1880"/>
    <lineage>
        <taxon>Bacteria</taxon>
        <taxon>Bacillati</taxon>
        <taxon>Actinomycetota</taxon>
        <taxon>Actinomycetes</taxon>
        <taxon>Micromonosporales</taxon>
        <taxon>Micromonosporaceae</taxon>
        <taxon>Micromonospora</taxon>
    </lineage>
</organism>
<evidence type="ECO:0000313" key="2">
    <source>
        <dbReference type="Proteomes" id="UP000319825"/>
    </source>
</evidence>
<dbReference type="EMBL" id="VLKE01000001">
    <property type="protein sequence ID" value="TWH70513.1"/>
    <property type="molecule type" value="Genomic_DNA"/>
</dbReference>
<dbReference type="AlphaFoldDB" id="A0A562IIJ4"/>
<protein>
    <submittedName>
        <fullName evidence="1">Uncharacterized protein</fullName>
    </submittedName>
</protein>
<gene>
    <name evidence="1" type="ORF">JD77_05538</name>
</gene>
<accession>A0A562IIJ4</accession>
<sequence length="59" mass="6186">MTASAATSGSPPPTVVAFDIDGGTGSLPRLIAADRLEVVTGTVYRYHRTDLKPGERLAE</sequence>
<name>A0A562IIJ4_MICOL</name>